<protein>
    <submittedName>
        <fullName evidence="4">Uncharacterized protein</fullName>
    </submittedName>
</protein>
<dbReference type="EMBL" id="AZBU02000003">
    <property type="protein sequence ID" value="TKR89217.1"/>
    <property type="molecule type" value="Genomic_DNA"/>
</dbReference>
<feature type="transmembrane region" description="Helical" evidence="2">
    <location>
        <begin position="62"/>
        <end position="87"/>
    </location>
</feature>
<evidence type="ECO:0000313" key="5">
    <source>
        <dbReference type="Proteomes" id="UP000298663"/>
    </source>
</evidence>
<gene>
    <name evidence="4" type="ORF">L596_013354</name>
</gene>
<sequence length="283" mass="30977">MVVFRPSLGWVFAFLISSGSAELRSEENVTGRIRISDHGVTPTVATNREKTPGNVSTTTVRWIAAICVGFVASVFVAVSLVASLRLLRFRPTLLINSQALKPELVGASKKKRDNRWSIKFKSTDNDSASTAKECETSEEVKSIKTPSCADVEATQIASTRSAEELKTAVSNPSDMFFTESTMKSSWTPKPESPSRRPKTSTKESDANISTFELSVERQSPMTLTPQGSTEVLRKKSREAALSTTRASNKASTKESEAKTLKFSYVGTKKKEEVPENAAKDVNR</sequence>
<keyword evidence="2" id="KW-0812">Transmembrane</keyword>
<accession>A0A4U5NZW0</accession>
<evidence type="ECO:0000313" key="4">
    <source>
        <dbReference type="EMBL" id="TKR89217.1"/>
    </source>
</evidence>
<organism evidence="4 5">
    <name type="scientific">Steinernema carpocapsae</name>
    <name type="common">Entomopathogenic nematode</name>
    <dbReference type="NCBI Taxonomy" id="34508"/>
    <lineage>
        <taxon>Eukaryota</taxon>
        <taxon>Metazoa</taxon>
        <taxon>Ecdysozoa</taxon>
        <taxon>Nematoda</taxon>
        <taxon>Chromadorea</taxon>
        <taxon>Rhabditida</taxon>
        <taxon>Tylenchina</taxon>
        <taxon>Panagrolaimomorpha</taxon>
        <taxon>Strongyloidoidea</taxon>
        <taxon>Steinernematidae</taxon>
        <taxon>Steinernema</taxon>
    </lineage>
</organism>
<keyword evidence="3" id="KW-0732">Signal</keyword>
<dbReference type="AlphaFoldDB" id="A0A4U5NZW0"/>
<feature type="signal peptide" evidence="3">
    <location>
        <begin position="1"/>
        <end position="21"/>
    </location>
</feature>
<dbReference type="Proteomes" id="UP000298663">
    <property type="component" value="Unassembled WGS sequence"/>
</dbReference>
<feature type="compositionally biased region" description="Polar residues" evidence="1">
    <location>
        <begin position="168"/>
        <end position="187"/>
    </location>
</feature>
<keyword evidence="2" id="KW-1133">Transmembrane helix</keyword>
<feature type="chain" id="PRO_5020216674" evidence="3">
    <location>
        <begin position="22"/>
        <end position="283"/>
    </location>
</feature>
<evidence type="ECO:0000256" key="2">
    <source>
        <dbReference type="SAM" id="Phobius"/>
    </source>
</evidence>
<keyword evidence="5" id="KW-1185">Reference proteome</keyword>
<feature type="compositionally biased region" description="Basic and acidic residues" evidence="1">
    <location>
        <begin position="268"/>
        <end position="283"/>
    </location>
</feature>
<name>A0A4U5NZW0_STECR</name>
<evidence type="ECO:0000256" key="3">
    <source>
        <dbReference type="SAM" id="SignalP"/>
    </source>
</evidence>
<feature type="compositionally biased region" description="Polar residues" evidence="1">
    <location>
        <begin position="241"/>
        <end position="250"/>
    </location>
</feature>
<comment type="caution">
    <text evidence="4">The sequence shown here is derived from an EMBL/GenBank/DDBJ whole genome shotgun (WGS) entry which is preliminary data.</text>
</comment>
<keyword evidence="2" id="KW-0472">Membrane</keyword>
<feature type="compositionally biased region" description="Polar residues" evidence="1">
    <location>
        <begin position="206"/>
        <end position="229"/>
    </location>
</feature>
<proteinExistence type="predicted"/>
<reference evidence="4 5" key="2">
    <citation type="journal article" date="2019" name="G3 (Bethesda)">
        <title>Hybrid Assembly of the Genome of the Entomopathogenic Nematode Steinernema carpocapsae Identifies the X-Chromosome.</title>
        <authorList>
            <person name="Serra L."/>
            <person name="Macchietto M."/>
            <person name="Macias-Munoz A."/>
            <person name="McGill C.J."/>
            <person name="Rodriguez I.M."/>
            <person name="Rodriguez B."/>
            <person name="Murad R."/>
            <person name="Mortazavi A."/>
        </authorList>
    </citation>
    <scope>NUCLEOTIDE SEQUENCE [LARGE SCALE GENOMIC DNA]</scope>
    <source>
        <strain evidence="4 5">ALL</strain>
    </source>
</reference>
<feature type="region of interest" description="Disordered" evidence="1">
    <location>
        <begin position="163"/>
        <end position="283"/>
    </location>
</feature>
<evidence type="ECO:0000256" key="1">
    <source>
        <dbReference type="SAM" id="MobiDB-lite"/>
    </source>
</evidence>
<reference evidence="4 5" key="1">
    <citation type="journal article" date="2015" name="Genome Biol.">
        <title>Comparative genomics of Steinernema reveals deeply conserved gene regulatory networks.</title>
        <authorList>
            <person name="Dillman A.R."/>
            <person name="Macchietto M."/>
            <person name="Porter C.F."/>
            <person name="Rogers A."/>
            <person name="Williams B."/>
            <person name="Antoshechkin I."/>
            <person name="Lee M.M."/>
            <person name="Goodwin Z."/>
            <person name="Lu X."/>
            <person name="Lewis E.E."/>
            <person name="Goodrich-Blair H."/>
            <person name="Stock S.P."/>
            <person name="Adams B.J."/>
            <person name="Sternberg P.W."/>
            <person name="Mortazavi A."/>
        </authorList>
    </citation>
    <scope>NUCLEOTIDE SEQUENCE [LARGE SCALE GENOMIC DNA]</scope>
    <source>
        <strain evidence="4 5">ALL</strain>
    </source>
</reference>